<evidence type="ECO:0000256" key="1">
    <source>
        <dbReference type="SAM" id="MobiDB-lite"/>
    </source>
</evidence>
<dbReference type="OrthoDB" id="5420368at2759"/>
<dbReference type="GeneID" id="63799228"/>
<accession>A0A364LDY7</accession>
<evidence type="ECO:0000313" key="2">
    <source>
        <dbReference type="EMBL" id="RAO74002.1"/>
    </source>
</evidence>
<evidence type="ECO:0000313" key="3">
    <source>
        <dbReference type="Proteomes" id="UP000249363"/>
    </source>
</evidence>
<gene>
    <name evidence="2" type="ORF">BHQ10_010014</name>
</gene>
<proteinExistence type="predicted"/>
<protein>
    <submittedName>
        <fullName evidence="2">Uncharacterized protein</fullName>
    </submittedName>
</protein>
<sequence length="196" mass="21708">MPMQWTLANERLLFLRILELSNTTVDYRKVSETWPNEDERPTARAVSEHIFKLKKLAKSGSAGSSTAVSTPKTPRTKTITPRASGGTRASAGGSTAKSKRKRNAAADASDSDNEFKPVNSVRFKREEDIDDLGPLPEDTPSKRARKPTQHLNMTEYAESGTETDEDDKGSNRFSSVDPEYAPVPEEDTFEIPGIYE</sequence>
<feature type="compositionally biased region" description="Low complexity" evidence="1">
    <location>
        <begin position="58"/>
        <end position="96"/>
    </location>
</feature>
<feature type="region of interest" description="Disordered" evidence="1">
    <location>
        <begin position="55"/>
        <end position="196"/>
    </location>
</feature>
<dbReference type="RefSeq" id="XP_040738516.1">
    <property type="nucleotide sequence ID" value="XM_040872598.1"/>
</dbReference>
<reference evidence="2 3" key="1">
    <citation type="journal article" date="2017" name="Biotechnol. Biofuels">
        <title>Differential beta-glucosidase expression as a function of carbon source availability in Talaromyces amestolkiae: a genomic and proteomic approach.</title>
        <authorList>
            <person name="de Eugenio L.I."/>
            <person name="Mendez-Liter J.A."/>
            <person name="Nieto-Dominguez M."/>
            <person name="Alonso L."/>
            <person name="Gil-Munoz J."/>
            <person name="Barriuso J."/>
            <person name="Prieto A."/>
            <person name="Martinez M.J."/>
        </authorList>
    </citation>
    <scope>NUCLEOTIDE SEQUENCE [LARGE SCALE GENOMIC DNA]</scope>
    <source>
        <strain evidence="2 3">CIB</strain>
    </source>
</reference>
<keyword evidence="3" id="KW-1185">Reference proteome</keyword>
<comment type="caution">
    <text evidence="2">The sequence shown here is derived from an EMBL/GenBank/DDBJ whole genome shotgun (WGS) entry which is preliminary data.</text>
</comment>
<dbReference type="Proteomes" id="UP000249363">
    <property type="component" value="Unassembled WGS sequence"/>
</dbReference>
<organism evidence="2 3">
    <name type="scientific">Talaromyces amestolkiae</name>
    <dbReference type="NCBI Taxonomy" id="1196081"/>
    <lineage>
        <taxon>Eukaryota</taxon>
        <taxon>Fungi</taxon>
        <taxon>Dikarya</taxon>
        <taxon>Ascomycota</taxon>
        <taxon>Pezizomycotina</taxon>
        <taxon>Eurotiomycetes</taxon>
        <taxon>Eurotiomycetidae</taxon>
        <taxon>Eurotiales</taxon>
        <taxon>Trichocomaceae</taxon>
        <taxon>Talaromyces</taxon>
        <taxon>Talaromyces sect. Talaromyces</taxon>
    </lineage>
</organism>
<dbReference type="AlphaFoldDB" id="A0A364LDY7"/>
<name>A0A364LDY7_TALAM</name>
<dbReference type="EMBL" id="MIKG01000028">
    <property type="protein sequence ID" value="RAO74002.1"/>
    <property type="molecule type" value="Genomic_DNA"/>
</dbReference>
<dbReference type="STRING" id="1196081.A0A364LDY7"/>